<feature type="signal peptide" evidence="4">
    <location>
        <begin position="1"/>
        <end position="27"/>
    </location>
</feature>
<sequence length="484" mass="51278">MHKSRIIGGLAIVSALAALTGCGLATASHGPSDPGTSVRAEPTKIDFVDPARVNGLASQTLHEGGNGARYVHISYPEITGADPLNAMVRAEVHRQRRAFEKDTSPYGPAPRPELNVDWQLPVATDEAVGVRLRTGEFLGANWGDSTRTYWYDGTTRRAYASDGLLSGQKALDTLAAEVRRLLAARDSGIAAGDVDPDPDLFDSMAFNRYGDLVVEFDECQVGACSLGRVAEAVPGAEIEPLLSETGRRVRRIAQESAPETTAPRIGPTHSPAATSNRAGTVDCETAKCVALTFDDGPGPDTGRLLDTLRDAGARATFFAVGANAAARPDLVRRMAKEGHLVGNHSWAHRDLSKLSSARITDSLARAQDTLTAAMGQRPTLARPPYGAVSADVAAAARKLGLALVTWDAEAQDRHERDPASVASTAMRQAQPGAIILLHDVNRATVDAVPAILDGLRGKGYTFVTVPELYSRSMQAGSTYRSGAK</sequence>
<proteinExistence type="predicted"/>
<keyword evidence="1" id="KW-0479">Metal-binding</keyword>
<reference evidence="7" key="1">
    <citation type="journal article" date="2019" name="Int. J. Syst. Evol. Microbiol.">
        <title>The Global Catalogue of Microorganisms (GCM) 10K type strain sequencing project: providing services to taxonomists for standard genome sequencing and annotation.</title>
        <authorList>
            <consortium name="The Broad Institute Genomics Platform"/>
            <consortium name="The Broad Institute Genome Sequencing Center for Infectious Disease"/>
            <person name="Wu L."/>
            <person name="Ma J."/>
        </authorList>
    </citation>
    <scope>NUCLEOTIDE SEQUENCE [LARGE SCALE GENOMIC DNA]</scope>
    <source>
        <strain evidence="7">JCM 11136</strain>
    </source>
</reference>
<dbReference type="SUPFAM" id="SSF88713">
    <property type="entry name" value="Glycoside hydrolase/deacetylase"/>
    <property type="match status" value="1"/>
</dbReference>
<evidence type="ECO:0000313" key="7">
    <source>
        <dbReference type="Proteomes" id="UP001501578"/>
    </source>
</evidence>
<keyword evidence="2" id="KW-0378">Hydrolase</keyword>
<dbReference type="PROSITE" id="PS51257">
    <property type="entry name" value="PROKAR_LIPOPROTEIN"/>
    <property type="match status" value="1"/>
</dbReference>
<dbReference type="PROSITE" id="PS51677">
    <property type="entry name" value="NODB"/>
    <property type="match status" value="1"/>
</dbReference>
<dbReference type="EMBL" id="BAAAHQ010000054">
    <property type="protein sequence ID" value="GAA0952561.1"/>
    <property type="molecule type" value="Genomic_DNA"/>
</dbReference>
<feature type="domain" description="NodB homology" evidence="5">
    <location>
        <begin position="287"/>
        <end position="463"/>
    </location>
</feature>
<dbReference type="CDD" id="cd10917">
    <property type="entry name" value="CE4_NodB_like_6s_7s"/>
    <property type="match status" value="1"/>
</dbReference>
<feature type="chain" id="PRO_5046806158" description="NodB homology domain-containing protein" evidence="4">
    <location>
        <begin position="28"/>
        <end position="484"/>
    </location>
</feature>
<dbReference type="Pfam" id="PF01522">
    <property type="entry name" value="Polysacc_deac_1"/>
    <property type="match status" value="1"/>
</dbReference>
<dbReference type="RefSeq" id="WP_343955019.1">
    <property type="nucleotide sequence ID" value="NZ_BAAAHQ010000054.1"/>
</dbReference>
<gene>
    <name evidence="6" type="ORF">GCM10009560_74440</name>
</gene>
<protein>
    <recommendedName>
        <fullName evidence="5">NodB homology domain-containing protein</fullName>
    </recommendedName>
</protein>
<evidence type="ECO:0000313" key="6">
    <source>
        <dbReference type="EMBL" id="GAA0952561.1"/>
    </source>
</evidence>
<name>A0ABP4BQZ9_9ACTN</name>
<keyword evidence="7" id="KW-1185">Reference proteome</keyword>
<dbReference type="InterPro" id="IPR011330">
    <property type="entry name" value="Glyco_hydro/deAcase_b/a-brl"/>
</dbReference>
<evidence type="ECO:0000256" key="3">
    <source>
        <dbReference type="SAM" id="MobiDB-lite"/>
    </source>
</evidence>
<evidence type="ECO:0000256" key="2">
    <source>
        <dbReference type="ARBA" id="ARBA00022801"/>
    </source>
</evidence>
<accession>A0ABP4BQZ9</accession>
<comment type="caution">
    <text evidence="6">The sequence shown here is derived from an EMBL/GenBank/DDBJ whole genome shotgun (WGS) entry which is preliminary data.</text>
</comment>
<dbReference type="Proteomes" id="UP001501578">
    <property type="component" value="Unassembled WGS sequence"/>
</dbReference>
<dbReference type="PANTHER" id="PTHR10587">
    <property type="entry name" value="GLYCOSYL TRANSFERASE-RELATED"/>
    <property type="match status" value="1"/>
</dbReference>
<keyword evidence="4" id="KW-0732">Signal</keyword>
<dbReference type="InterPro" id="IPR002509">
    <property type="entry name" value="NODB_dom"/>
</dbReference>
<evidence type="ECO:0000256" key="1">
    <source>
        <dbReference type="ARBA" id="ARBA00022723"/>
    </source>
</evidence>
<feature type="region of interest" description="Disordered" evidence="3">
    <location>
        <begin position="254"/>
        <end position="278"/>
    </location>
</feature>
<evidence type="ECO:0000256" key="4">
    <source>
        <dbReference type="SAM" id="SignalP"/>
    </source>
</evidence>
<dbReference type="PANTHER" id="PTHR10587:SF133">
    <property type="entry name" value="CHITIN DEACETYLASE 1-RELATED"/>
    <property type="match status" value="1"/>
</dbReference>
<dbReference type="Gene3D" id="3.20.20.370">
    <property type="entry name" value="Glycoside hydrolase/deacetylase"/>
    <property type="match status" value="1"/>
</dbReference>
<evidence type="ECO:0000259" key="5">
    <source>
        <dbReference type="PROSITE" id="PS51677"/>
    </source>
</evidence>
<organism evidence="6 7">
    <name type="scientific">Nonomuraea longicatena</name>
    <dbReference type="NCBI Taxonomy" id="83682"/>
    <lineage>
        <taxon>Bacteria</taxon>
        <taxon>Bacillati</taxon>
        <taxon>Actinomycetota</taxon>
        <taxon>Actinomycetes</taxon>
        <taxon>Streptosporangiales</taxon>
        <taxon>Streptosporangiaceae</taxon>
        <taxon>Nonomuraea</taxon>
    </lineage>
</organism>
<dbReference type="InterPro" id="IPR050248">
    <property type="entry name" value="Polysacc_deacetylase_ArnD"/>
</dbReference>